<dbReference type="Proteomes" id="UP000294823">
    <property type="component" value="Unassembled WGS sequence"/>
</dbReference>
<sequence length="354" mass="38689">MLPRSHRMPERHARGPQRHAQILADDPSGESPIGWMVSYLDMMTLMVALFALLLVSQGATRFNDEPLAPVAAKGEAARLTNGAVAAAGAIATPPAAHSTPPRLTSQAIDAATQLATRTRHRPTAPPALLARPRWQPPELQTLIARRIMATHTASTEAETAQGKTRLAIQLQDNLTPQGLTEAKVAVVLAEAPPANSHRLSTTAVEQARRITQMVEAQRDEIRRLPSLEGIEVTRVAEGLNLRIQDRLLFLSASDELTEAGTEVVERLVDILQRHEGTISVEGHTDSQPIRTSRFPSNWELSSARALAIVHQLRRAGIAMERLRAIGYAETRPLADNDTAEGRARNRRVEVVVHL</sequence>
<dbReference type="InterPro" id="IPR036737">
    <property type="entry name" value="OmpA-like_sf"/>
</dbReference>
<dbReference type="InterPro" id="IPR006665">
    <property type="entry name" value="OmpA-like"/>
</dbReference>
<evidence type="ECO:0000256" key="2">
    <source>
        <dbReference type="ARBA" id="ARBA00008914"/>
    </source>
</evidence>
<gene>
    <name evidence="11" type="ORF">E0702_11065</name>
</gene>
<name>A0ABY2D5I8_9GAMM</name>
<keyword evidence="11" id="KW-0966">Cell projection</keyword>
<dbReference type="PANTHER" id="PTHR30329">
    <property type="entry name" value="STATOR ELEMENT OF FLAGELLAR MOTOR COMPLEX"/>
    <property type="match status" value="1"/>
</dbReference>
<evidence type="ECO:0000313" key="11">
    <source>
        <dbReference type="EMBL" id="TDB01943.1"/>
    </source>
</evidence>
<dbReference type="PANTHER" id="PTHR30329:SF21">
    <property type="entry name" value="LIPOPROTEIN YIAD-RELATED"/>
    <property type="match status" value="1"/>
</dbReference>
<feature type="transmembrane region" description="Helical" evidence="9">
    <location>
        <begin position="33"/>
        <end position="55"/>
    </location>
</feature>
<accession>A0ABY2D5I8</accession>
<dbReference type="EMBL" id="SLTR01000014">
    <property type="protein sequence ID" value="TDB01943.1"/>
    <property type="molecule type" value="Genomic_DNA"/>
</dbReference>
<feature type="region of interest" description="Disordered" evidence="8">
    <location>
        <begin position="1"/>
        <end position="27"/>
    </location>
</feature>
<evidence type="ECO:0000256" key="3">
    <source>
        <dbReference type="ARBA" id="ARBA00022475"/>
    </source>
</evidence>
<keyword evidence="3" id="KW-1003">Cell membrane</keyword>
<evidence type="ECO:0000256" key="8">
    <source>
        <dbReference type="SAM" id="MobiDB-lite"/>
    </source>
</evidence>
<comment type="similarity">
    <text evidence="2">Belongs to the MotB family.</text>
</comment>
<proteinExistence type="inferred from homology"/>
<evidence type="ECO:0000256" key="1">
    <source>
        <dbReference type="ARBA" id="ARBA00004162"/>
    </source>
</evidence>
<dbReference type="PROSITE" id="PS51123">
    <property type="entry name" value="OMPA_2"/>
    <property type="match status" value="1"/>
</dbReference>
<evidence type="ECO:0000313" key="12">
    <source>
        <dbReference type="Proteomes" id="UP000294823"/>
    </source>
</evidence>
<keyword evidence="11" id="KW-0969">Cilium</keyword>
<evidence type="ECO:0000256" key="6">
    <source>
        <dbReference type="ARBA" id="ARBA00023136"/>
    </source>
</evidence>
<keyword evidence="12" id="KW-1185">Reference proteome</keyword>
<keyword evidence="4 9" id="KW-0812">Transmembrane</keyword>
<comment type="subcellular location">
    <subcellularLocation>
        <location evidence="1">Cell membrane</location>
        <topology evidence="1">Single-pass membrane protein</topology>
    </subcellularLocation>
</comment>
<reference evidence="11 12" key="1">
    <citation type="submission" date="2019-03" db="EMBL/GenBank/DDBJ databases">
        <title>Halomonas marinisediminis sp. nov., a moderately halophilic bacterium isolated from the Bohai Gulf.</title>
        <authorList>
            <person name="Ji X."/>
        </authorList>
    </citation>
    <scope>NUCLEOTIDE SEQUENCE [LARGE SCALE GENOMIC DNA]</scope>
    <source>
        <strain evidence="11 12">204</strain>
    </source>
</reference>
<dbReference type="Pfam" id="PF00691">
    <property type="entry name" value="OmpA"/>
    <property type="match status" value="1"/>
</dbReference>
<dbReference type="InterPro" id="IPR025713">
    <property type="entry name" value="MotB-like_N_dom"/>
</dbReference>
<dbReference type="InterPro" id="IPR050330">
    <property type="entry name" value="Bact_OuterMem_StrucFunc"/>
</dbReference>
<keyword evidence="6 7" id="KW-0472">Membrane</keyword>
<evidence type="ECO:0000256" key="7">
    <source>
        <dbReference type="PROSITE-ProRule" id="PRU00473"/>
    </source>
</evidence>
<dbReference type="Gene3D" id="3.30.1330.60">
    <property type="entry name" value="OmpA-like domain"/>
    <property type="match status" value="1"/>
</dbReference>
<comment type="caution">
    <text evidence="11">The sequence shown here is derived from an EMBL/GenBank/DDBJ whole genome shotgun (WGS) entry which is preliminary data.</text>
</comment>
<keyword evidence="11" id="KW-0282">Flagellum</keyword>
<organism evidence="11 12">
    <name type="scientific">Halomonas marinisediminis</name>
    <dbReference type="NCBI Taxonomy" id="2546095"/>
    <lineage>
        <taxon>Bacteria</taxon>
        <taxon>Pseudomonadati</taxon>
        <taxon>Pseudomonadota</taxon>
        <taxon>Gammaproteobacteria</taxon>
        <taxon>Oceanospirillales</taxon>
        <taxon>Halomonadaceae</taxon>
        <taxon>Halomonas</taxon>
    </lineage>
</organism>
<dbReference type="SUPFAM" id="SSF103088">
    <property type="entry name" value="OmpA-like"/>
    <property type="match status" value="1"/>
</dbReference>
<protein>
    <submittedName>
        <fullName evidence="11">Flagellar motor protein MotB</fullName>
    </submittedName>
</protein>
<evidence type="ECO:0000256" key="5">
    <source>
        <dbReference type="ARBA" id="ARBA00022989"/>
    </source>
</evidence>
<dbReference type="Pfam" id="PF13677">
    <property type="entry name" value="MotB_plug"/>
    <property type="match status" value="1"/>
</dbReference>
<feature type="domain" description="OmpA-like" evidence="10">
    <location>
        <begin position="236"/>
        <end position="354"/>
    </location>
</feature>
<dbReference type="CDD" id="cd07185">
    <property type="entry name" value="OmpA_C-like"/>
    <property type="match status" value="1"/>
</dbReference>
<evidence type="ECO:0000259" key="10">
    <source>
        <dbReference type="PROSITE" id="PS51123"/>
    </source>
</evidence>
<evidence type="ECO:0000256" key="4">
    <source>
        <dbReference type="ARBA" id="ARBA00022692"/>
    </source>
</evidence>
<evidence type="ECO:0000256" key="9">
    <source>
        <dbReference type="SAM" id="Phobius"/>
    </source>
</evidence>
<keyword evidence="5 9" id="KW-1133">Transmembrane helix</keyword>